<dbReference type="EMBL" id="FNFO01000010">
    <property type="protein sequence ID" value="SDM12719.1"/>
    <property type="molecule type" value="Genomic_DNA"/>
</dbReference>
<feature type="signal peptide" evidence="1">
    <location>
        <begin position="1"/>
        <end position="22"/>
    </location>
</feature>
<sequence>MKNIAFLLSAALCLGLMSCEQDYDNALDFSNTHPAYVDFPSGSTLNVAAGGTGTATVESPATPYREATVSWEITGAFTASGSLTIPAGASSAALSYAVPDTNNLTFNAAGQAQATLTLTSVSEGFVLGQGGHFENSTQAKNSFLSRPIVITKP</sequence>
<dbReference type="STRING" id="1075417.SAMN05421823_110245"/>
<keyword evidence="3" id="KW-1185">Reference proteome</keyword>
<reference evidence="2 3" key="1">
    <citation type="submission" date="2016-10" db="EMBL/GenBank/DDBJ databases">
        <authorList>
            <person name="de Groot N.N."/>
        </authorList>
    </citation>
    <scope>NUCLEOTIDE SEQUENCE [LARGE SCALE GENOMIC DNA]</scope>
    <source>
        <strain evidence="2 3">DSM 25186</strain>
    </source>
</reference>
<dbReference type="Proteomes" id="UP000198510">
    <property type="component" value="Unassembled WGS sequence"/>
</dbReference>
<dbReference type="RefSeq" id="WP_089686374.1">
    <property type="nucleotide sequence ID" value="NZ_FNFO01000010.1"/>
</dbReference>
<accession>A0A1G9QNY5</accession>
<organism evidence="2 3">
    <name type="scientific">Catalinimonas alkaloidigena</name>
    <dbReference type="NCBI Taxonomy" id="1075417"/>
    <lineage>
        <taxon>Bacteria</taxon>
        <taxon>Pseudomonadati</taxon>
        <taxon>Bacteroidota</taxon>
        <taxon>Cytophagia</taxon>
        <taxon>Cytophagales</taxon>
        <taxon>Catalimonadaceae</taxon>
        <taxon>Catalinimonas</taxon>
    </lineage>
</organism>
<evidence type="ECO:0000313" key="3">
    <source>
        <dbReference type="Proteomes" id="UP000198510"/>
    </source>
</evidence>
<dbReference type="OrthoDB" id="768067at2"/>
<keyword evidence="1" id="KW-0732">Signal</keyword>
<evidence type="ECO:0000256" key="1">
    <source>
        <dbReference type="SAM" id="SignalP"/>
    </source>
</evidence>
<protein>
    <submittedName>
        <fullName evidence="2">Uncharacterized protein</fullName>
    </submittedName>
</protein>
<evidence type="ECO:0000313" key="2">
    <source>
        <dbReference type="EMBL" id="SDM12719.1"/>
    </source>
</evidence>
<dbReference type="PROSITE" id="PS51257">
    <property type="entry name" value="PROKAR_LIPOPROTEIN"/>
    <property type="match status" value="1"/>
</dbReference>
<proteinExistence type="predicted"/>
<name>A0A1G9QNY5_9BACT</name>
<dbReference type="AlphaFoldDB" id="A0A1G9QNY5"/>
<gene>
    <name evidence="2" type="ORF">SAMN05421823_110245</name>
</gene>
<feature type="chain" id="PRO_5011540926" evidence="1">
    <location>
        <begin position="23"/>
        <end position="153"/>
    </location>
</feature>